<evidence type="ECO:0000313" key="3">
    <source>
        <dbReference type="Proteomes" id="UP000229498"/>
    </source>
</evidence>
<dbReference type="EMBL" id="PHIG01000047">
    <property type="protein sequence ID" value="PJK28314.1"/>
    <property type="molecule type" value="Genomic_DNA"/>
</dbReference>
<reference evidence="2 3" key="1">
    <citation type="submission" date="2017-11" db="EMBL/GenBank/DDBJ databases">
        <title>Draft genome sequence of Rhizobiales bacterium SY3-13.</title>
        <authorList>
            <person name="Sun C."/>
        </authorList>
    </citation>
    <scope>NUCLEOTIDE SEQUENCE [LARGE SCALE GENOMIC DNA]</scope>
    <source>
        <strain evidence="2 3">SY3-13</strain>
    </source>
</reference>
<name>A0A2M9FXZ0_9PROT</name>
<evidence type="ECO:0000259" key="1">
    <source>
        <dbReference type="Pfam" id="PF15611"/>
    </source>
</evidence>
<accession>A0A2M9FXZ0</accession>
<gene>
    <name evidence="2" type="ORF">CVT23_18260</name>
</gene>
<sequence>MKSTRSRMHSATAQVGRSTMNKETHLSEVLLDSVRRTVALPRIASEPVAVNRAAKAIRDRWPDVAGRDLPGDPEDIVRGLLARIERDDWRDCYWSDLCDGIRAIGDTRKSFWKQTQYRPVLDLLFQEVRRGEQPIFIAAAARAYVDSWDRDSTFTVELGHRLLQRKTVPQDWFHELATTYALFNPDEVVGRLRAALIESDSPYETIRGLGMPAPHGLSLMQEVHRDFIRHLDRRLQAGDVEAYRLLLDWIAPEGREPMLTGAGEAIAAMLTPWIEQEPPAEVRDLLEHRLVEAFQDPRILRAGAWGACSRISERASDVMLRWLTGKTIRTFFRIIDQVAGSHMWKDRGPFWLDRLEKGYIQEAWFALSPLGETVANRLDAESRGEISLAWAENKSRNSSDKEKCLLFVKDSGLWIVEGSHNFKVHIFSRDSGDPVAPYQEAYDCDEIRRTQRDRRNVEAIVHRGPWQYKVGRRIAEWSK</sequence>
<comment type="caution">
    <text evidence="2">The sequence shown here is derived from an EMBL/GenBank/DDBJ whole genome shotgun (WGS) entry which is preliminary data.</text>
</comment>
<keyword evidence="3" id="KW-1185">Reference proteome</keyword>
<evidence type="ECO:0000313" key="2">
    <source>
        <dbReference type="EMBL" id="PJK28314.1"/>
    </source>
</evidence>
<dbReference type="Proteomes" id="UP000229498">
    <property type="component" value="Unassembled WGS sequence"/>
</dbReference>
<organism evidence="2 3">
    <name type="scientific">Minwuia thermotolerans</name>
    <dbReference type="NCBI Taxonomy" id="2056226"/>
    <lineage>
        <taxon>Bacteria</taxon>
        <taxon>Pseudomonadati</taxon>
        <taxon>Pseudomonadota</taxon>
        <taxon>Alphaproteobacteria</taxon>
        <taxon>Minwuiales</taxon>
        <taxon>Minwuiaceae</taxon>
        <taxon>Minwuia</taxon>
    </lineage>
</organism>
<feature type="domain" description="Zorya protein ZorC EH" evidence="1">
    <location>
        <begin position="137"/>
        <end position="470"/>
    </location>
</feature>
<dbReference type="Pfam" id="PF15611">
    <property type="entry name" value="EH_Signature"/>
    <property type="match status" value="1"/>
</dbReference>
<dbReference type="InterPro" id="IPR028943">
    <property type="entry name" value="ZorC_EH_Signature_dom"/>
</dbReference>
<dbReference type="OrthoDB" id="3035290at2"/>
<dbReference type="AlphaFoldDB" id="A0A2M9FXZ0"/>
<protein>
    <recommendedName>
        <fullName evidence="1">Zorya protein ZorC EH domain-containing protein</fullName>
    </recommendedName>
</protein>
<proteinExistence type="predicted"/>